<dbReference type="Proteomes" id="UP000238176">
    <property type="component" value="Unassembled WGS sequence"/>
</dbReference>
<proteinExistence type="predicted"/>
<evidence type="ECO:0000313" key="2">
    <source>
        <dbReference type="Proteomes" id="UP000238176"/>
    </source>
</evidence>
<reference evidence="1 2" key="1">
    <citation type="submission" date="2018-03" db="EMBL/GenBank/DDBJ databases">
        <title>Genomic Encyclopedia of Type Strains, Phase III (KMG-III): the genomes of soil and plant-associated and newly described type strains.</title>
        <authorList>
            <person name="Whitman W."/>
        </authorList>
    </citation>
    <scope>NUCLEOTIDE SEQUENCE [LARGE SCALE GENOMIC DNA]</scope>
    <source>
        <strain evidence="1 2">CGMCC 4.7067</strain>
    </source>
</reference>
<dbReference type="OrthoDB" id="5192595at2"/>
<dbReference type="AlphaFoldDB" id="A0A2T0UE41"/>
<evidence type="ECO:0000313" key="1">
    <source>
        <dbReference type="EMBL" id="PRY56221.1"/>
    </source>
</evidence>
<dbReference type="RefSeq" id="WP_106366119.1">
    <property type="nucleotide sequence ID" value="NZ_PVTJ01000010.1"/>
</dbReference>
<comment type="caution">
    <text evidence="1">The sequence shown here is derived from an EMBL/GenBank/DDBJ whole genome shotgun (WGS) entry which is preliminary data.</text>
</comment>
<organism evidence="1 2">
    <name type="scientific">Glycomyces artemisiae</name>
    <dbReference type="NCBI Taxonomy" id="1076443"/>
    <lineage>
        <taxon>Bacteria</taxon>
        <taxon>Bacillati</taxon>
        <taxon>Actinomycetota</taxon>
        <taxon>Actinomycetes</taxon>
        <taxon>Glycomycetales</taxon>
        <taxon>Glycomycetaceae</taxon>
        <taxon>Glycomyces</taxon>
    </lineage>
</organism>
<accession>A0A2T0UE41</accession>
<gene>
    <name evidence="1" type="ORF">B0I28_110103</name>
</gene>
<sequence>MDPVLVSIATAAAGKLAEEAARGIVAAGRFVKERFGKDDEREAVLMRAETGRVPVEDLAAAIEETAAADPAFLAQLESLAGRKIEVTQVNQAGQQVTFQNNFYNGAPSNVVQGETINIQNLG</sequence>
<protein>
    <submittedName>
        <fullName evidence="1">Uncharacterized protein</fullName>
    </submittedName>
</protein>
<keyword evidence="2" id="KW-1185">Reference proteome</keyword>
<name>A0A2T0UE41_9ACTN</name>
<dbReference type="EMBL" id="PVTJ01000010">
    <property type="protein sequence ID" value="PRY56221.1"/>
    <property type="molecule type" value="Genomic_DNA"/>
</dbReference>